<reference evidence="2 3" key="1">
    <citation type="submission" date="2018-10" db="EMBL/GenBank/DDBJ databases">
        <title>Genomic Encyclopedia of Type Strains, Phase IV (KMG-IV): sequencing the most valuable type-strain genomes for metagenomic binning, comparative biology and taxonomic classification.</title>
        <authorList>
            <person name="Goeker M."/>
        </authorList>
    </citation>
    <scope>NUCLEOTIDE SEQUENCE [LARGE SCALE GENOMIC DNA]</scope>
    <source>
        <strain evidence="2 3">DSM 12769</strain>
    </source>
</reference>
<sequence length="191" mass="20377">MIRKLMIATLALAAASGVSARELDIGLSDEVAEVNFSMPAGEPFEASQGRWGLGFMYNDDDDYVASGSLSVLGHAREGYRPVQFGAGVKAYGARLDRPSKSVGGVGVGASARFGIPTDVPLAVVVSGTVAPKVTTFGDADRITDLTGRLEAQITDAAHLFAGYRYLRFNMERGLRDERVADGFQIGVRLRF</sequence>
<keyword evidence="1" id="KW-0732">Signal</keyword>
<dbReference type="Pfam" id="PF07437">
    <property type="entry name" value="YfaZ"/>
    <property type="match status" value="1"/>
</dbReference>
<accession>A0A498BRF7</accession>
<dbReference type="Proteomes" id="UP000275461">
    <property type="component" value="Unassembled WGS sequence"/>
</dbReference>
<comment type="caution">
    <text evidence="2">The sequence shown here is derived from an EMBL/GenBank/DDBJ whole genome shotgun (WGS) entry which is preliminary data.</text>
</comment>
<dbReference type="EMBL" id="RCDA01000006">
    <property type="protein sequence ID" value="RLK46535.1"/>
    <property type="molecule type" value="Genomic_DNA"/>
</dbReference>
<feature type="chain" id="PRO_5019846608" evidence="1">
    <location>
        <begin position="21"/>
        <end position="191"/>
    </location>
</feature>
<proteinExistence type="predicted"/>
<protein>
    <submittedName>
        <fullName evidence="2">YfaZ</fullName>
    </submittedName>
</protein>
<evidence type="ECO:0000256" key="1">
    <source>
        <dbReference type="SAM" id="SignalP"/>
    </source>
</evidence>
<evidence type="ECO:0000313" key="3">
    <source>
        <dbReference type="Proteomes" id="UP000275461"/>
    </source>
</evidence>
<dbReference type="InterPro" id="IPR009998">
    <property type="entry name" value="YfaZ"/>
</dbReference>
<gene>
    <name evidence="2" type="ORF">DFR31_2665</name>
</gene>
<organism evidence="2 3">
    <name type="scientific">Alkalispirillum mobile</name>
    <dbReference type="NCBI Taxonomy" id="85925"/>
    <lineage>
        <taxon>Bacteria</taxon>
        <taxon>Pseudomonadati</taxon>
        <taxon>Pseudomonadota</taxon>
        <taxon>Gammaproteobacteria</taxon>
        <taxon>Chromatiales</taxon>
        <taxon>Ectothiorhodospiraceae</taxon>
        <taxon>Alkalispirillum</taxon>
    </lineage>
</organism>
<name>A0A498BRF7_9GAMM</name>
<keyword evidence="3" id="KW-1185">Reference proteome</keyword>
<dbReference type="AlphaFoldDB" id="A0A498BRF7"/>
<dbReference type="RefSeq" id="WP_121443170.1">
    <property type="nucleotide sequence ID" value="NZ_RCDA01000006.1"/>
</dbReference>
<dbReference type="OrthoDB" id="6399250at2"/>
<evidence type="ECO:0000313" key="2">
    <source>
        <dbReference type="EMBL" id="RLK46535.1"/>
    </source>
</evidence>
<feature type="signal peptide" evidence="1">
    <location>
        <begin position="1"/>
        <end position="20"/>
    </location>
</feature>